<dbReference type="Proteomes" id="UP001054252">
    <property type="component" value="Unassembled WGS sequence"/>
</dbReference>
<evidence type="ECO:0000256" key="3">
    <source>
        <dbReference type="ARBA" id="ARBA00023002"/>
    </source>
</evidence>
<dbReference type="EMBL" id="BPVZ01000009">
    <property type="protein sequence ID" value="GKU95389.1"/>
    <property type="molecule type" value="Genomic_DNA"/>
</dbReference>
<dbReference type="GO" id="GO:0005829">
    <property type="term" value="C:cytosol"/>
    <property type="evidence" value="ECO:0007669"/>
    <property type="project" value="TreeGrafter"/>
</dbReference>
<dbReference type="PANTHER" id="PTHR10996">
    <property type="entry name" value="2-HYDROXYACID DEHYDROGENASE-RELATED"/>
    <property type="match status" value="1"/>
</dbReference>
<evidence type="ECO:0000256" key="2">
    <source>
        <dbReference type="ARBA" id="ARBA00022857"/>
    </source>
</evidence>
<proteinExistence type="inferred from homology"/>
<comment type="caution">
    <text evidence="10">The sequence shown here is derived from an EMBL/GenBank/DDBJ whole genome shotgun (WGS) entry which is preliminary data.</text>
</comment>
<dbReference type="GO" id="GO:0009854">
    <property type="term" value="P:oxidative photosynthetic carbon pathway"/>
    <property type="evidence" value="ECO:0007669"/>
    <property type="project" value="UniProtKB-KW"/>
</dbReference>
<dbReference type="CDD" id="cd12156">
    <property type="entry name" value="HPPR"/>
    <property type="match status" value="1"/>
</dbReference>
<evidence type="ECO:0000313" key="10">
    <source>
        <dbReference type="EMBL" id="GKU95389.1"/>
    </source>
</evidence>
<keyword evidence="11" id="KW-1185">Reference proteome</keyword>
<dbReference type="GO" id="GO:0016618">
    <property type="term" value="F:hydroxypyruvate reductase [NAD(P)H] activity"/>
    <property type="evidence" value="ECO:0007669"/>
    <property type="project" value="UniProtKB-ARBA"/>
</dbReference>
<evidence type="ECO:0000259" key="8">
    <source>
        <dbReference type="Pfam" id="PF00389"/>
    </source>
</evidence>
<evidence type="ECO:0000256" key="5">
    <source>
        <dbReference type="ARBA" id="ARBA00023238"/>
    </source>
</evidence>
<keyword evidence="2" id="KW-0521">NADP</keyword>
<dbReference type="GO" id="GO:0030267">
    <property type="term" value="F:glyoxylate reductase (NADPH) activity"/>
    <property type="evidence" value="ECO:0007669"/>
    <property type="project" value="TreeGrafter"/>
</dbReference>
<dbReference type="SUPFAM" id="SSF52283">
    <property type="entry name" value="Formate/glycerate dehydrogenase catalytic domain-like"/>
    <property type="match status" value="1"/>
</dbReference>
<keyword evidence="4" id="KW-0520">NAD</keyword>
<reference evidence="10 11" key="1">
    <citation type="journal article" date="2021" name="Commun. Biol.">
        <title>The genome of Shorea leprosula (Dipterocarpaceae) highlights the ecological relevance of drought in aseasonal tropical rainforests.</title>
        <authorList>
            <person name="Ng K.K.S."/>
            <person name="Kobayashi M.J."/>
            <person name="Fawcett J.A."/>
            <person name="Hatakeyama M."/>
            <person name="Paape T."/>
            <person name="Ng C.H."/>
            <person name="Ang C.C."/>
            <person name="Tnah L.H."/>
            <person name="Lee C.T."/>
            <person name="Nishiyama T."/>
            <person name="Sese J."/>
            <person name="O'Brien M.J."/>
            <person name="Copetti D."/>
            <person name="Mohd Noor M.I."/>
            <person name="Ong R.C."/>
            <person name="Putra M."/>
            <person name="Sireger I.Z."/>
            <person name="Indrioko S."/>
            <person name="Kosugi Y."/>
            <person name="Izuno A."/>
            <person name="Isagi Y."/>
            <person name="Lee S.L."/>
            <person name="Shimizu K.K."/>
        </authorList>
    </citation>
    <scope>NUCLEOTIDE SEQUENCE [LARGE SCALE GENOMIC DNA]</scope>
    <source>
        <strain evidence="10">214</strain>
    </source>
</reference>
<dbReference type="GO" id="GO:0051287">
    <property type="term" value="F:NAD binding"/>
    <property type="evidence" value="ECO:0007669"/>
    <property type="project" value="InterPro"/>
</dbReference>
<comment type="similarity">
    <text evidence="6">Belongs to the D-isomer specific 2-hydroxyacid dehydrogenase family. GyaR subfamily.</text>
</comment>
<keyword evidence="1" id="KW-0323">Glycolate pathway</keyword>
<dbReference type="Pfam" id="PF00389">
    <property type="entry name" value="2-Hacid_dh"/>
    <property type="match status" value="1"/>
</dbReference>
<evidence type="ECO:0000256" key="1">
    <source>
        <dbReference type="ARBA" id="ARBA00022594"/>
    </source>
</evidence>
<evidence type="ECO:0000256" key="7">
    <source>
        <dbReference type="RuleBase" id="RU003719"/>
    </source>
</evidence>
<keyword evidence="5" id="KW-0601">Photorespiration</keyword>
<dbReference type="InterPro" id="IPR036291">
    <property type="entry name" value="NAD(P)-bd_dom_sf"/>
</dbReference>
<sequence>MDTQENERPLVLVHCLPPFKLPRQFEFEERLLAQFRLLDHPFDSLEQTQSFLSRHAESIRALISVGPSPISAEFLHLLPRLELIVAASAGLDRVDLPECRRRGIIVTNASLAFCEDAADCAVGLLIDVLRRISAADRFVRGGLWPVKEDYPLGFKLGGKRVGIVGLGHIGSEIAKRLAAFGCNIAYNSRKQKPSVTFPFYANVRELAANSDVLVLCCALTGETHHIVNKDVMTTLGKEGVIINVGRGALIDEKEMVQLLVQGELGGAGLDVFEKEPDVPKELFALDNVVLSPHRAVLTPESFELLMELVINNLETFFSNKPLLSVVSNK</sequence>
<dbReference type="Gene3D" id="3.40.50.720">
    <property type="entry name" value="NAD(P)-binding Rossmann-like Domain"/>
    <property type="match status" value="2"/>
</dbReference>
<feature type="domain" description="D-isomer specific 2-hydroxyacid dehydrogenase catalytic" evidence="8">
    <location>
        <begin position="46"/>
        <end position="326"/>
    </location>
</feature>
<feature type="domain" description="D-isomer specific 2-hydroxyacid dehydrogenase NAD-binding" evidence="9">
    <location>
        <begin position="122"/>
        <end position="295"/>
    </location>
</feature>
<dbReference type="PANTHER" id="PTHR10996:SF268">
    <property type="entry name" value="GLYOXYLATE_HYDROXYPYRUVATE REDUCTASE HPR3"/>
    <property type="match status" value="1"/>
</dbReference>
<evidence type="ECO:0000313" key="11">
    <source>
        <dbReference type="Proteomes" id="UP001054252"/>
    </source>
</evidence>
<evidence type="ECO:0000259" key="9">
    <source>
        <dbReference type="Pfam" id="PF02826"/>
    </source>
</evidence>
<dbReference type="FunFam" id="3.40.50.720:FF:000213">
    <property type="entry name" value="Putative 2-hydroxyacid dehydrogenase"/>
    <property type="match status" value="1"/>
</dbReference>
<gene>
    <name evidence="10" type="ORF">SLEP1_g8751</name>
</gene>
<name>A0AAV5IAM6_9ROSI</name>
<evidence type="ECO:0000256" key="6">
    <source>
        <dbReference type="ARBA" id="ARBA00061400"/>
    </source>
</evidence>
<dbReference type="Pfam" id="PF02826">
    <property type="entry name" value="2-Hacid_dh_C"/>
    <property type="match status" value="1"/>
</dbReference>
<dbReference type="InterPro" id="IPR006140">
    <property type="entry name" value="D-isomer_DH_NAD-bd"/>
</dbReference>
<dbReference type="InterPro" id="IPR050223">
    <property type="entry name" value="D-isomer_2-hydroxyacid_DH"/>
</dbReference>
<organism evidence="10 11">
    <name type="scientific">Rubroshorea leprosula</name>
    <dbReference type="NCBI Taxonomy" id="152421"/>
    <lineage>
        <taxon>Eukaryota</taxon>
        <taxon>Viridiplantae</taxon>
        <taxon>Streptophyta</taxon>
        <taxon>Embryophyta</taxon>
        <taxon>Tracheophyta</taxon>
        <taxon>Spermatophyta</taxon>
        <taxon>Magnoliopsida</taxon>
        <taxon>eudicotyledons</taxon>
        <taxon>Gunneridae</taxon>
        <taxon>Pentapetalae</taxon>
        <taxon>rosids</taxon>
        <taxon>malvids</taxon>
        <taxon>Malvales</taxon>
        <taxon>Dipterocarpaceae</taxon>
        <taxon>Rubroshorea</taxon>
    </lineage>
</organism>
<protein>
    <submittedName>
        <fullName evidence="10">Uncharacterized protein</fullName>
    </submittedName>
</protein>
<dbReference type="AlphaFoldDB" id="A0AAV5IAM6"/>
<dbReference type="InterPro" id="IPR006139">
    <property type="entry name" value="D-isomer_2_OHA_DH_cat_dom"/>
</dbReference>
<keyword evidence="3 7" id="KW-0560">Oxidoreductase</keyword>
<accession>A0AAV5IAM6</accession>
<dbReference type="SUPFAM" id="SSF51735">
    <property type="entry name" value="NAD(P)-binding Rossmann-fold domains"/>
    <property type="match status" value="1"/>
</dbReference>
<evidence type="ECO:0000256" key="4">
    <source>
        <dbReference type="ARBA" id="ARBA00023027"/>
    </source>
</evidence>